<proteinExistence type="inferred from homology"/>
<dbReference type="CDD" id="cd06453">
    <property type="entry name" value="SufS_like"/>
    <property type="match status" value="1"/>
</dbReference>
<feature type="domain" description="Aminotransferase class V" evidence="9">
    <location>
        <begin position="25"/>
        <end position="394"/>
    </location>
</feature>
<evidence type="ECO:0000256" key="7">
    <source>
        <dbReference type="RuleBase" id="RU004504"/>
    </source>
</evidence>
<dbReference type="STRING" id="1033731.SAMN05444145_10143"/>
<dbReference type="SUPFAM" id="SSF53383">
    <property type="entry name" value="PLP-dependent transferases"/>
    <property type="match status" value="1"/>
</dbReference>
<dbReference type="InterPro" id="IPR015421">
    <property type="entry name" value="PyrdxlP-dep_Trfase_major"/>
</dbReference>
<evidence type="ECO:0000256" key="1">
    <source>
        <dbReference type="ARBA" id="ARBA00001933"/>
    </source>
</evidence>
<evidence type="ECO:0000313" key="11">
    <source>
        <dbReference type="Proteomes" id="UP000183253"/>
    </source>
</evidence>
<protein>
    <recommendedName>
        <fullName evidence="3 8">Cysteine desulfurase</fullName>
        <ecNumber evidence="3 8">2.8.1.7</ecNumber>
    </recommendedName>
</protein>
<dbReference type="GO" id="GO:0016829">
    <property type="term" value="F:lyase activity"/>
    <property type="evidence" value="ECO:0007669"/>
    <property type="project" value="UniProtKB-KW"/>
</dbReference>
<dbReference type="InterPro" id="IPR010970">
    <property type="entry name" value="Cys_dSase_SufS"/>
</dbReference>
<comment type="cofactor">
    <cofactor evidence="1 7">
        <name>pyridoxal 5'-phosphate</name>
        <dbReference type="ChEBI" id="CHEBI:597326"/>
    </cofactor>
</comment>
<dbReference type="GO" id="GO:0006534">
    <property type="term" value="P:cysteine metabolic process"/>
    <property type="evidence" value="ECO:0007669"/>
    <property type="project" value="UniProtKB-UniRule"/>
</dbReference>
<sequence>MMFDIEKIREEFPILHREVYGKPLVYLDSGATAQKPRQVIDTVDYLYRGLNSNIHRGVHFLSEQATELYEEARERIAAFIGAAEKEEIVFTAGATASLNTVAYAWGDAFVGAGDNILVSEMEHHSNIVPWQLLAERRGAGIRVLPFDEAGALRMDLLPELVDERTRVVAVTQASNTLGTRPDLRPVVEAAHAVGAVVVVDGCQGVVHGGVNVREMDCDFYAFSGHKLYGPTGIGVLYGKRDLLEKMPPFLGGGDMVDTVTFKKTTYAPVPLKFEAGTANFVGAIGLGEAVKFVQQFDAAEVEAHEEALLRRATERLTAIDGLRIFGTAPGKCAIVSFNVEGVHPYDMGMILDKLGIAVRTGQHCAEPVMDHYATTGMCRASFALYNTLSEADALAAGVERAVRMLRN</sequence>
<dbReference type="PANTHER" id="PTHR43586:SF8">
    <property type="entry name" value="CYSTEINE DESULFURASE 1, CHLOROPLASTIC"/>
    <property type="match status" value="1"/>
</dbReference>
<evidence type="ECO:0000256" key="5">
    <source>
        <dbReference type="ARBA" id="ARBA00022898"/>
    </source>
</evidence>
<dbReference type="InterPro" id="IPR020578">
    <property type="entry name" value="Aminotrans_V_PyrdxlP_BS"/>
</dbReference>
<dbReference type="InterPro" id="IPR015424">
    <property type="entry name" value="PyrdxlP-dep_Trfase"/>
</dbReference>
<dbReference type="InterPro" id="IPR015422">
    <property type="entry name" value="PyrdxlP-dep_Trfase_small"/>
</dbReference>
<dbReference type="Proteomes" id="UP000183253">
    <property type="component" value="Unassembled WGS sequence"/>
</dbReference>
<name>A0A1H3WY61_9BACT</name>
<organism evidence="10 11">
    <name type="scientific">Alistipes timonensis JC136</name>
    <dbReference type="NCBI Taxonomy" id="1033731"/>
    <lineage>
        <taxon>Bacteria</taxon>
        <taxon>Pseudomonadati</taxon>
        <taxon>Bacteroidota</taxon>
        <taxon>Bacteroidia</taxon>
        <taxon>Bacteroidales</taxon>
        <taxon>Rikenellaceae</taxon>
        <taxon>Alistipes</taxon>
    </lineage>
</organism>
<comment type="similarity">
    <text evidence="2 8">Belongs to the class-V pyridoxal-phosphate-dependent aminotransferase family. Csd subfamily.</text>
</comment>
<gene>
    <name evidence="10" type="ORF">SAMN05444145_10143</name>
</gene>
<keyword evidence="4 8" id="KW-0808">Transferase</keyword>
<dbReference type="Pfam" id="PF00266">
    <property type="entry name" value="Aminotran_5"/>
    <property type="match status" value="1"/>
</dbReference>
<dbReference type="Gene3D" id="3.40.640.10">
    <property type="entry name" value="Type I PLP-dependent aspartate aminotransferase-like (Major domain)"/>
    <property type="match status" value="1"/>
</dbReference>
<keyword evidence="10" id="KW-0456">Lyase</keyword>
<dbReference type="GO" id="GO:0030170">
    <property type="term" value="F:pyridoxal phosphate binding"/>
    <property type="evidence" value="ECO:0007669"/>
    <property type="project" value="UniProtKB-UniRule"/>
</dbReference>
<dbReference type="PROSITE" id="PS00595">
    <property type="entry name" value="AA_TRANSFER_CLASS_5"/>
    <property type="match status" value="1"/>
</dbReference>
<keyword evidence="5 8" id="KW-0663">Pyridoxal phosphate</keyword>
<dbReference type="Gene3D" id="3.90.1150.10">
    <property type="entry name" value="Aspartate Aminotransferase, domain 1"/>
    <property type="match status" value="1"/>
</dbReference>
<keyword evidence="11" id="KW-1185">Reference proteome</keyword>
<accession>A0A1H3WY61</accession>
<evidence type="ECO:0000313" key="10">
    <source>
        <dbReference type="EMBL" id="SDZ92105.1"/>
    </source>
</evidence>
<dbReference type="EMBL" id="FNRI01000001">
    <property type="protein sequence ID" value="SDZ92105.1"/>
    <property type="molecule type" value="Genomic_DNA"/>
</dbReference>
<evidence type="ECO:0000256" key="8">
    <source>
        <dbReference type="RuleBase" id="RU004506"/>
    </source>
</evidence>
<dbReference type="InterPro" id="IPR000192">
    <property type="entry name" value="Aminotrans_V_dom"/>
</dbReference>
<comment type="function">
    <text evidence="8">Catalyzes the removal of elemental sulfur and selenium atoms from L-cysteine, L-cystine, L-selenocysteine, and L-selenocystine to produce L-alanine.</text>
</comment>
<evidence type="ECO:0000256" key="6">
    <source>
        <dbReference type="ARBA" id="ARBA00050776"/>
    </source>
</evidence>
<evidence type="ECO:0000259" key="9">
    <source>
        <dbReference type="Pfam" id="PF00266"/>
    </source>
</evidence>
<dbReference type="NCBIfam" id="TIGR01979">
    <property type="entry name" value="sufS"/>
    <property type="match status" value="1"/>
</dbReference>
<comment type="catalytic activity">
    <reaction evidence="6 8">
        <text>(sulfur carrier)-H + L-cysteine = (sulfur carrier)-SH + L-alanine</text>
        <dbReference type="Rhea" id="RHEA:43892"/>
        <dbReference type="Rhea" id="RHEA-COMP:14737"/>
        <dbReference type="Rhea" id="RHEA-COMP:14739"/>
        <dbReference type="ChEBI" id="CHEBI:29917"/>
        <dbReference type="ChEBI" id="CHEBI:35235"/>
        <dbReference type="ChEBI" id="CHEBI:57972"/>
        <dbReference type="ChEBI" id="CHEBI:64428"/>
        <dbReference type="EC" id="2.8.1.7"/>
    </reaction>
</comment>
<evidence type="ECO:0000256" key="4">
    <source>
        <dbReference type="ARBA" id="ARBA00022679"/>
    </source>
</evidence>
<dbReference type="AlphaFoldDB" id="A0A1H3WY61"/>
<dbReference type="GO" id="GO:0031071">
    <property type="term" value="F:cysteine desulfurase activity"/>
    <property type="evidence" value="ECO:0007669"/>
    <property type="project" value="UniProtKB-UniRule"/>
</dbReference>
<dbReference type="EC" id="2.8.1.7" evidence="3 8"/>
<evidence type="ECO:0000256" key="2">
    <source>
        <dbReference type="ARBA" id="ARBA00010447"/>
    </source>
</evidence>
<reference evidence="10 11" key="1">
    <citation type="submission" date="2016-10" db="EMBL/GenBank/DDBJ databases">
        <authorList>
            <person name="de Groot N.N."/>
        </authorList>
    </citation>
    <scope>NUCLEOTIDE SEQUENCE [LARGE SCALE GENOMIC DNA]</scope>
    <source>
        <strain evidence="10 11">DSM 25383</strain>
    </source>
</reference>
<dbReference type="PANTHER" id="PTHR43586">
    <property type="entry name" value="CYSTEINE DESULFURASE"/>
    <property type="match status" value="1"/>
</dbReference>
<evidence type="ECO:0000256" key="3">
    <source>
        <dbReference type="ARBA" id="ARBA00012239"/>
    </source>
</evidence>